<protein>
    <submittedName>
        <fullName evidence="4">WD40 repeat</fullName>
    </submittedName>
</protein>
<dbReference type="SUPFAM" id="SSF82171">
    <property type="entry name" value="DPP6 N-terminal domain-like"/>
    <property type="match status" value="1"/>
</dbReference>
<evidence type="ECO:0000313" key="4">
    <source>
        <dbReference type="EMBL" id="SIN74085.1"/>
    </source>
</evidence>
<dbReference type="InterPro" id="IPR051350">
    <property type="entry name" value="WD_repeat-ST_regulator"/>
</dbReference>
<keyword evidence="5" id="KW-1185">Reference proteome</keyword>
<organism evidence="4 5">
    <name type="scientific">Chitinophaga niabensis</name>
    <dbReference type="NCBI Taxonomy" id="536979"/>
    <lineage>
        <taxon>Bacteria</taxon>
        <taxon>Pseudomonadati</taxon>
        <taxon>Bacteroidota</taxon>
        <taxon>Chitinophagia</taxon>
        <taxon>Chitinophagales</taxon>
        <taxon>Chitinophagaceae</taxon>
        <taxon>Chitinophaga</taxon>
    </lineage>
</organism>
<dbReference type="Proteomes" id="UP000185003">
    <property type="component" value="Unassembled WGS sequence"/>
</dbReference>
<keyword evidence="2" id="KW-0677">Repeat</keyword>
<evidence type="ECO:0000313" key="5">
    <source>
        <dbReference type="Proteomes" id="UP000185003"/>
    </source>
</evidence>
<evidence type="ECO:0000256" key="3">
    <source>
        <dbReference type="SAM" id="MobiDB-lite"/>
    </source>
</evidence>
<dbReference type="Gene3D" id="2.130.10.10">
    <property type="entry name" value="YVTN repeat-like/Quinoprotein amine dehydrogenase"/>
    <property type="match status" value="3"/>
</dbReference>
<dbReference type="STRING" id="536979.SAMN04488055_1067"/>
<name>A0A1N6DTG9_9BACT</name>
<dbReference type="PANTHER" id="PTHR22838">
    <property type="entry name" value="WD REPEAT PROTEIN 26-RELATED"/>
    <property type="match status" value="1"/>
</dbReference>
<gene>
    <name evidence="4" type="ORF">SAMN04488055_1067</name>
</gene>
<dbReference type="InterPro" id="IPR015943">
    <property type="entry name" value="WD40/YVTN_repeat-like_dom_sf"/>
</dbReference>
<feature type="region of interest" description="Disordered" evidence="3">
    <location>
        <begin position="80"/>
        <end position="123"/>
    </location>
</feature>
<dbReference type="EMBL" id="FSRA01000001">
    <property type="protein sequence ID" value="SIN74085.1"/>
    <property type="molecule type" value="Genomic_DNA"/>
</dbReference>
<dbReference type="SUPFAM" id="SSF101908">
    <property type="entry name" value="Putative isomerase YbhE"/>
    <property type="match status" value="1"/>
</dbReference>
<dbReference type="RefSeq" id="WP_074238245.1">
    <property type="nucleotide sequence ID" value="NZ_FSRA01000001.1"/>
</dbReference>
<dbReference type="PANTHER" id="PTHR22838:SF0">
    <property type="entry name" value="WD REPEAT-CONTAINING PROTEIN 26"/>
    <property type="match status" value="1"/>
</dbReference>
<dbReference type="OrthoDB" id="1492850at2"/>
<keyword evidence="1" id="KW-0853">WD repeat</keyword>
<evidence type="ECO:0000256" key="2">
    <source>
        <dbReference type="ARBA" id="ARBA00022737"/>
    </source>
</evidence>
<reference evidence="4 5" key="1">
    <citation type="submission" date="2016-11" db="EMBL/GenBank/DDBJ databases">
        <authorList>
            <person name="Jaros S."/>
            <person name="Januszkiewicz K."/>
            <person name="Wedrychowicz H."/>
        </authorList>
    </citation>
    <scope>NUCLEOTIDE SEQUENCE [LARGE SCALE GENOMIC DNA]</scope>
    <source>
        <strain evidence="4 5">DSM 24787</strain>
    </source>
</reference>
<dbReference type="AlphaFoldDB" id="A0A1N6DTG9"/>
<accession>A0A1N6DTG9</accession>
<sequence length="875" mass="97670">MKYRSVLLLTLLTGYALGQSKPDCIRIKNAAAAALEKGALRDALVKLRALKVCDPSLNTFVDNKIIEVYDSIRTQKERAEEAQRRAEDASEAERKAKEDAKTAQRKAEASAVSERKAREEAERQTTIAEGRLKTMVSRKLASTGLAVQSETDPEWHLSLLLGLEAMGLSYSSEADHVIRNAMDHLPALIKKFPCGVPVSDMILSPDGKHFVAINDKLTQVWQVKTGRAVFKMPGNAGKSALFTADGSKLILASEDYKAFIIKLPEGKLIDSLVHKQKEVELLAVSEDQRFLATLDHDIENGFMQGAGEVMIWDLHSRKIIHRFSPGNTLGSSHGKGCFTRVADKLVFLAANLEAWEIDAGKTKAAETFAGYLTNDGKYILRLLQENKGFTLHRFSDDKLLLKGDKEVRDFKTSKGGRYLIISNQQYFQVWDVADRRMLYEWIGSSSMSADDVVFSDNERYFSFTNSTSVWNTSSGKEIVKTFWSEATKTVQVGSDGAQSTVPIHELEWSDPAYCVGFSPMGDTLYTKTRSGDLHLWQITPGGAIAIATTPMAVTDLYSAADNTQYISDYQGVYKWDKSGRLDTLRHIRRFVYALAVNEKAGLLAFGGNSEVITPEKIGVRTINLANRDTGFIPLMATVSTIDLDQAGKLALVGTATTMMNNEERGLWIIDLESKAKKRIDSSELTYYKAFFWKSRNKVLFAGGFNIQLKDLEKDTVIFNELYSNTKAMSVDKDFKRIALGTKERVSVYTMDKDDKPSSPVTRHFSGDIVSTDFSASGEYLLIGLQLKDYYKGALVIWNLKDNSIALQITTAKLDKAVFNRANNDLIIAAEGQHIKVYEWKEAALLKKAAPMVLRPLTKEEWDAYVGNEFPFHMKK</sequence>
<evidence type="ECO:0000256" key="1">
    <source>
        <dbReference type="ARBA" id="ARBA00022574"/>
    </source>
</evidence>
<proteinExistence type="predicted"/>